<dbReference type="PANTHER" id="PTHR31241:SF62">
    <property type="entry name" value="DEHYDRATION-RESPONSIVE ELEMENT-BINDING PROTEIN 2D"/>
    <property type="match status" value="1"/>
</dbReference>
<comment type="subcellular location">
    <subcellularLocation>
        <location evidence="1">Nucleus</location>
    </subcellularLocation>
</comment>
<comment type="caution">
    <text evidence="11">The sequence shown here is derived from an EMBL/GenBank/DDBJ whole genome shotgun (WGS) entry which is preliminary data.</text>
</comment>
<dbReference type="GO" id="GO:0000976">
    <property type="term" value="F:transcription cis-regulatory region binding"/>
    <property type="evidence" value="ECO:0007669"/>
    <property type="project" value="TreeGrafter"/>
</dbReference>
<keyword evidence="6" id="KW-0804">Transcription</keyword>
<dbReference type="SMART" id="SM00380">
    <property type="entry name" value="AP2"/>
    <property type="match status" value="5"/>
</dbReference>
<dbReference type="InterPro" id="IPR001471">
    <property type="entry name" value="AP2/ERF_dom"/>
</dbReference>
<proteinExistence type="inferred from homology"/>
<dbReference type="EMBL" id="JBBPBK010000006">
    <property type="protein sequence ID" value="KAK9283219.1"/>
    <property type="molecule type" value="Genomic_DNA"/>
</dbReference>
<feature type="domain" description="AP2/ERF" evidence="10">
    <location>
        <begin position="94"/>
        <end position="151"/>
    </location>
</feature>
<dbReference type="InterPro" id="IPR036955">
    <property type="entry name" value="AP2/ERF_dom_sf"/>
</dbReference>
<keyword evidence="2" id="KW-0805">Transcription regulation</keyword>
<evidence type="ECO:0000256" key="2">
    <source>
        <dbReference type="ARBA" id="ARBA00023015"/>
    </source>
</evidence>
<evidence type="ECO:0000256" key="4">
    <source>
        <dbReference type="ARBA" id="ARBA00023125"/>
    </source>
</evidence>
<evidence type="ECO:0000259" key="10">
    <source>
        <dbReference type="PROSITE" id="PS51032"/>
    </source>
</evidence>
<evidence type="ECO:0000256" key="1">
    <source>
        <dbReference type="ARBA" id="ARBA00004123"/>
    </source>
</evidence>
<dbReference type="PANTHER" id="PTHR31241">
    <property type="entry name" value="DEHYDRATION-RESPONSIVE ELEMENT-BINDING PROTEIN 2C"/>
    <property type="match status" value="1"/>
</dbReference>
<dbReference type="PRINTS" id="PR00367">
    <property type="entry name" value="ETHRSPELEMNT"/>
</dbReference>
<dbReference type="Gene3D" id="3.30.730.10">
    <property type="entry name" value="AP2/ERF domain"/>
    <property type="match status" value="5"/>
</dbReference>
<evidence type="ECO:0000256" key="5">
    <source>
        <dbReference type="ARBA" id="ARBA00023159"/>
    </source>
</evidence>
<feature type="domain" description="AP2/ERF" evidence="10">
    <location>
        <begin position="508"/>
        <end position="564"/>
    </location>
</feature>
<feature type="domain" description="AP2/ERF" evidence="10">
    <location>
        <begin position="404"/>
        <end position="461"/>
    </location>
</feature>
<comment type="similarity">
    <text evidence="8">Belongs to the AP2/ERF transcription factor family. ERF subfamily.</text>
</comment>
<protein>
    <recommendedName>
        <fullName evidence="10">AP2/ERF domain-containing protein</fullName>
    </recommendedName>
</protein>
<evidence type="ECO:0000256" key="8">
    <source>
        <dbReference type="ARBA" id="ARBA00024343"/>
    </source>
</evidence>
<evidence type="ECO:0000256" key="3">
    <source>
        <dbReference type="ARBA" id="ARBA00023016"/>
    </source>
</evidence>
<dbReference type="GO" id="GO:0003700">
    <property type="term" value="F:DNA-binding transcription factor activity"/>
    <property type="evidence" value="ECO:0007669"/>
    <property type="project" value="InterPro"/>
</dbReference>
<dbReference type="PROSITE" id="PS51032">
    <property type="entry name" value="AP2_ERF"/>
    <property type="match status" value="5"/>
</dbReference>
<dbReference type="SUPFAM" id="SSF54171">
    <property type="entry name" value="DNA-binding domain"/>
    <property type="match status" value="5"/>
</dbReference>
<evidence type="ECO:0000256" key="7">
    <source>
        <dbReference type="ARBA" id="ARBA00023242"/>
    </source>
</evidence>
<dbReference type="InterPro" id="IPR016177">
    <property type="entry name" value="DNA-bd_dom_sf"/>
</dbReference>
<dbReference type="Proteomes" id="UP001415857">
    <property type="component" value="Unassembled WGS sequence"/>
</dbReference>
<keyword evidence="7" id="KW-0539">Nucleus</keyword>
<sequence>MEVSGHQSSPSSTRDCKISLYQSCFCIPMSSQIITRKRNLGSIGIGSESVAKTRAKRQLSISYDGGNPLCEVPSKGLEKGYVRGNGGPENSPCNYRGVRQRKWGKWIAEIREPNKQSRRWLGTFSTALEAALAYDEAARVMYGASAHLNLSDYSSLKESSKDSSSVAAVPGLNSTGTPIYTKACEKEGKGEPKNLGCNYRGVRQRKWGKWIAEIRKPNKQSRQWLGTFSTALEAALAYDEAARAMYGASAHLNLPNYSSFKESSKDLSSVAAVPGPDSTGTPDYSEVYEKEGEGGPKNSGSNYRGVRQRKWGKWIAEIREPNKRSRRWLGTFSTALEAAVAYDDAARAMYGDSARLNLSEYSSLKESSKDTSSVATVPGPDSTGTPNYSEVCEKGVVPKNSGCHYRGVRQRKWGKWVAEIRDQNTQSRRWLGTFSTALEAALAYDEAARDMFGASARLNLPNYSSLKESPDDPSSVVITLGPNSTTTTNHSQVCEREGEREHESSCHDYRGVRQKTRGKWIAEIQEPNKHRRWLGTFSTALEAALAYDDAARAIYGASACLNLPNYSSMKELSKDPSTTSSHSHVHETELEGKLKSS</sequence>
<organism evidence="11 12">
    <name type="scientific">Liquidambar formosana</name>
    <name type="common">Formosan gum</name>
    <dbReference type="NCBI Taxonomy" id="63359"/>
    <lineage>
        <taxon>Eukaryota</taxon>
        <taxon>Viridiplantae</taxon>
        <taxon>Streptophyta</taxon>
        <taxon>Embryophyta</taxon>
        <taxon>Tracheophyta</taxon>
        <taxon>Spermatophyta</taxon>
        <taxon>Magnoliopsida</taxon>
        <taxon>eudicotyledons</taxon>
        <taxon>Gunneridae</taxon>
        <taxon>Pentapetalae</taxon>
        <taxon>Saxifragales</taxon>
        <taxon>Altingiaceae</taxon>
        <taxon>Liquidambar</taxon>
    </lineage>
</organism>
<reference evidence="11 12" key="1">
    <citation type="journal article" date="2024" name="Plant J.">
        <title>Genome sequences and population genomics reveal climatic adaptation and genomic divergence between two closely related sweetgum species.</title>
        <authorList>
            <person name="Xu W.Q."/>
            <person name="Ren C.Q."/>
            <person name="Zhang X.Y."/>
            <person name="Comes H.P."/>
            <person name="Liu X.H."/>
            <person name="Li Y.G."/>
            <person name="Kettle C.J."/>
            <person name="Jalonen R."/>
            <person name="Gaisberger H."/>
            <person name="Ma Y.Z."/>
            <person name="Qiu Y.X."/>
        </authorList>
    </citation>
    <scope>NUCLEOTIDE SEQUENCE [LARGE SCALE GENOMIC DNA]</scope>
    <source>
        <strain evidence="11">Hangzhou</strain>
    </source>
</reference>
<dbReference type="GO" id="GO:0006950">
    <property type="term" value="P:response to stress"/>
    <property type="evidence" value="ECO:0007669"/>
    <property type="project" value="TreeGrafter"/>
</dbReference>
<dbReference type="FunFam" id="3.30.730.10:FF:000001">
    <property type="entry name" value="Ethylene-responsive transcription factor 2"/>
    <property type="match status" value="4"/>
</dbReference>
<feature type="region of interest" description="Disordered" evidence="9">
    <location>
        <begin position="367"/>
        <end position="388"/>
    </location>
</feature>
<name>A0AAP0RX26_LIQFO</name>
<evidence type="ECO:0000256" key="6">
    <source>
        <dbReference type="ARBA" id="ARBA00023163"/>
    </source>
</evidence>
<dbReference type="CDD" id="cd00018">
    <property type="entry name" value="AP2"/>
    <property type="match status" value="5"/>
</dbReference>
<evidence type="ECO:0000313" key="12">
    <source>
        <dbReference type="Proteomes" id="UP001415857"/>
    </source>
</evidence>
<dbReference type="GO" id="GO:0005634">
    <property type="term" value="C:nucleus"/>
    <property type="evidence" value="ECO:0007669"/>
    <property type="project" value="UniProtKB-SubCell"/>
</dbReference>
<feature type="compositionally biased region" description="Basic and acidic residues" evidence="9">
    <location>
        <begin position="584"/>
        <end position="597"/>
    </location>
</feature>
<evidence type="ECO:0000256" key="9">
    <source>
        <dbReference type="SAM" id="MobiDB-lite"/>
    </source>
</evidence>
<keyword evidence="4" id="KW-0238">DNA-binding</keyword>
<keyword evidence="3" id="KW-0346">Stress response</keyword>
<accession>A0AAP0RX26</accession>
<gene>
    <name evidence="11" type="ORF">L1049_011455</name>
</gene>
<keyword evidence="5" id="KW-0010">Activator</keyword>
<dbReference type="GO" id="GO:0045893">
    <property type="term" value="P:positive regulation of DNA-templated transcription"/>
    <property type="evidence" value="ECO:0007669"/>
    <property type="project" value="TreeGrafter"/>
</dbReference>
<evidence type="ECO:0000313" key="11">
    <source>
        <dbReference type="EMBL" id="KAK9283219.1"/>
    </source>
</evidence>
<keyword evidence="12" id="KW-1185">Reference proteome</keyword>
<dbReference type="Pfam" id="PF00847">
    <property type="entry name" value="AP2"/>
    <property type="match status" value="5"/>
</dbReference>
<feature type="region of interest" description="Disordered" evidence="9">
    <location>
        <begin position="568"/>
        <end position="597"/>
    </location>
</feature>
<feature type="domain" description="AP2/ERF" evidence="10">
    <location>
        <begin position="302"/>
        <end position="359"/>
    </location>
</feature>
<feature type="region of interest" description="Disordered" evidence="9">
    <location>
        <begin position="268"/>
        <end position="304"/>
    </location>
</feature>
<feature type="domain" description="AP2/ERF" evidence="10">
    <location>
        <begin position="198"/>
        <end position="255"/>
    </location>
</feature>
<dbReference type="AlphaFoldDB" id="A0AAP0RX26"/>